<evidence type="ECO:0000313" key="2">
    <source>
        <dbReference type="Proteomes" id="UP000689195"/>
    </source>
</evidence>
<reference evidence="1" key="1">
    <citation type="submission" date="2021-01" db="EMBL/GenBank/DDBJ databases">
        <authorList>
            <consortium name="Genoscope - CEA"/>
            <person name="William W."/>
        </authorList>
    </citation>
    <scope>NUCLEOTIDE SEQUENCE</scope>
</reference>
<protein>
    <submittedName>
        <fullName evidence="1">Uncharacterized protein</fullName>
    </submittedName>
</protein>
<keyword evidence="2" id="KW-1185">Reference proteome</keyword>
<evidence type="ECO:0000313" key="1">
    <source>
        <dbReference type="EMBL" id="CAD8174372.1"/>
    </source>
</evidence>
<dbReference type="AlphaFoldDB" id="A0A8S1VEY7"/>
<sequence length="116" mass="14031">MKCIQLDQNFRLYLGNLPDNVDKDHLHNYNKQNILELYLILHIQLYKNNCYRVKNIVLCNLEAFKKQKQHYDALVYILSEYENFKSLNVDRDTKNVCKCLFCEFETDLETQIMQMD</sequence>
<proteinExistence type="predicted"/>
<dbReference type="OrthoDB" id="311388at2759"/>
<gene>
    <name evidence="1" type="ORF">PPENT_87.1.T0610055</name>
</gene>
<comment type="caution">
    <text evidence="1">The sequence shown here is derived from an EMBL/GenBank/DDBJ whole genome shotgun (WGS) entry which is preliminary data.</text>
</comment>
<accession>A0A8S1VEY7</accession>
<dbReference type="EMBL" id="CAJJDO010000061">
    <property type="protein sequence ID" value="CAD8174372.1"/>
    <property type="molecule type" value="Genomic_DNA"/>
</dbReference>
<organism evidence="1 2">
    <name type="scientific">Paramecium pentaurelia</name>
    <dbReference type="NCBI Taxonomy" id="43138"/>
    <lineage>
        <taxon>Eukaryota</taxon>
        <taxon>Sar</taxon>
        <taxon>Alveolata</taxon>
        <taxon>Ciliophora</taxon>
        <taxon>Intramacronucleata</taxon>
        <taxon>Oligohymenophorea</taxon>
        <taxon>Peniculida</taxon>
        <taxon>Parameciidae</taxon>
        <taxon>Paramecium</taxon>
    </lineage>
</organism>
<dbReference type="Proteomes" id="UP000689195">
    <property type="component" value="Unassembled WGS sequence"/>
</dbReference>
<name>A0A8S1VEY7_9CILI</name>